<dbReference type="Proteomes" id="UP001139150">
    <property type="component" value="Unassembled WGS sequence"/>
</dbReference>
<organism evidence="2 3">
    <name type="scientific">Halalkalibacter alkaliphilus</name>
    <dbReference type="NCBI Taxonomy" id="2917993"/>
    <lineage>
        <taxon>Bacteria</taxon>
        <taxon>Bacillati</taxon>
        <taxon>Bacillota</taxon>
        <taxon>Bacilli</taxon>
        <taxon>Bacillales</taxon>
        <taxon>Bacillaceae</taxon>
        <taxon>Halalkalibacter</taxon>
    </lineage>
</organism>
<keyword evidence="3" id="KW-1185">Reference proteome</keyword>
<dbReference type="EMBL" id="JAKRYL010000006">
    <property type="protein sequence ID" value="MCL7746908.1"/>
    <property type="molecule type" value="Genomic_DNA"/>
</dbReference>
<reference evidence="2" key="1">
    <citation type="submission" date="2022-02" db="EMBL/GenBank/DDBJ databases">
        <title>Halalkalibacter sp. nov. isolated from Lonar Lake, India.</title>
        <authorList>
            <person name="Joshi A."/>
            <person name="Thite S."/>
            <person name="Lodha T."/>
        </authorList>
    </citation>
    <scope>NUCLEOTIDE SEQUENCE</scope>
    <source>
        <strain evidence="2">MEB205</strain>
    </source>
</reference>
<name>A0A9X2CNQ5_9BACI</name>
<proteinExistence type="predicted"/>
<keyword evidence="1" id="KW-0472">Membrane</keyword>
<keyword evidence="1" id="KW-0812">Transmembrane</keyword>
<feature type="transmembrane region" description="Helical" evidence="1">
    <location>
        <begin position="20"/>
        <end position="37"/>
    </location>
</feature>
<dbReference type="RefSeq" id="WP_250095821.1">
    <property type="nucleotide sequence ID" value="NZ_JAKRYL010000006.1"/>
</dbReference>
<evidence type="ECO:0000256" key="1">
    <source>
        <dbReference type="SAM" id="Phobius"/>
    </source>
</evidence>
<protein>
    <submittedName>
        <fullName evidence="2">YrhC family protein</fullName>
    </submittedName>
</protein>
<comment type="caution">
    <text evidence="2">The sequence shown here is derived from an EMBL/GenBank/DDBJ whole genome shotgun (WGS) entry which is preliminary data.</text>
</comment>
<dbReference type="AlphaFoldDB" id="A0A9X2CNQ5"/>
<keyword evidence="1" id="KW-1133">Transmembrane helix</keyword>
<evidence type="ECO:0000313" key="3">
    <source>
        <dbReference type="Proteomes" id="UP001139150"/>
    </source>
</evidence>
<gene>
    <name evidence="2" type="ORF">MF646_07200</name>
</gene>
<evidence type="ECO:0000313" key="2">
    <source>
        <dbReference type="EMBL" id="MCL7746908.1"/>
    </source>
</evidence>
<feature type="transmembrane region" description="Helical" evidence="1">
    <location>
        <begin position="43"/>
        <end position="63"/>
    </location>
</feature>
<accession>A0A9X2CNQ5</accession>
<dbReference type="Pfam" id="PF14143">
    <property type="entry name" value="YrhC"/>
    <property type="match status" value="1"/>
</dbReference>
<dbReference type="InterPro" id="IPR025418">
    <property type="entry name" value="YrhC-like"/>
</dbReference>
<sequence>MEDKKLKQLEAKVKDYKQFGFILLSLSIFLFIGLVIPTEHTVITAPSLIVSGIFIALALAVVFHRLAMNTQKQIYEDSNHS</sequence>